<sequence length="123" mass="14349">MLRRYQGKFFQAITYQEQALALLEQDNEQEGGANILTNLGVVYGELGKFDEAEDVLREALHVDEMQDFILFNLALVLRQKYQDTQCLTVRNEVVTLLNRYLRLEPSDDAAREYLRELTSLEFL</sequence>
<keyword evidence="1" id="KW-0802">TPR repeat</keyword>
<feature type="repeat" description="TPR" evidence="1">
    <location>
        <begin position="33"/>
        <end position="66"/>
    </location>
</feature>
<dbReference type="EMBL" id="PDSK01000095">
    <property type="protein sequence ID" value="PIE33728.1"/>
    <property type="molecule type" value="Genomic_DNA"/>
</dbReference>
<dbReference type="SUPFAM" id="SSF48452">
    <property type="entry name" value="TPR-like"/>
    <property type="match status" value="1"/>
</dbReference>
<reference evidence="2 3" key="1">
    <citation type="submission" date="2017-10" db="EMBL/GenBank/DDBJ databases">
        <title>Novel microbial diversity and functional potential in the marine mammal oral microbiome.</title>
        <authorList>
            <person name="Dudek N.K."/>
            <person name="Sun C.L."/>
            <person name="Burstein D."/>
            <person name="Kantor R.S."/>
            <person name="Aliaga Goltsman D.S."/>
            <person name="Bik E.M."/>
            <person name="Thomas B.C."/>
            <person name="Banfield J.F."/>
            <person name="Relman D.A."/>
        </authorList>
    </citation>
    <scope>NUCLEOTIDE SEQUENCE [LARGE SCALE GENOMIC DNA]</scope>
    <source>
        <strain evidence="2">DOLJORAL78_47_16</strain>
    </source>
</reference>
<dbReference type="Pfam" id="PF13424">
    <property type="entry name" value="TPR_12"/>
    <property type="match status" value="1"/>
</dbReference>
<dbReference type="Proteomes" id="UP000230821">
    <property type="component" value="Unassembled WGS sequence"/>
</dbReference>
<dbReference type="SMART" id="SM00028">
    <property type="entry name" value="TPR"/>
    <property type="match status" value="1"/>
</dbReference>
<dbReference type="InterPro" id="IPR019734">
    <property type="entry name" value="TPR_rpt"/>
</dbReference>
<evidence type="ECO:0000313" key="2">
    <source>
        <dbReference type="EMBL" id="PIE33728.1"/>
    </source>
</evidence>
<dbReference type="PROSITE" id="PS50293">
    <property type="entry name" value="TPR_REGION"/>
    <property type="match status" value="1"/>
</dbReference>
<dbReference type="InterPro" id="IPR011990">
    <property type="entry name" value="TPR-like_helical_dom_sf"/>
</dbReference>
<evidence type="ECO:0000313" key="3">
    <source>
        <dbReference type="Proteomes" id="UP000230821"/>
    </source>
</evidence>
<gene>
    <name evidence="2" type="ORF">CSA56_10400</name>
</gene>
<comment type="caution">
    <text evidence="2">The sequence shown here is derived from an EMBL/GenBank/DDBJ whole genome shotgun (WGS) entry which is preliminary data.</text>
</comment>
<protein>
    <submittedName>
        <fullName evidence="2">Uncharacterized protein</fullName>
    </submittedName>
</protein>
<name>A0A2G6KDI1_9BACT</name>
<dbReference type="PROSITE" id="PS50005">
    <property type="entry name" value="TPR"/>
    <property type="match status" value="1"/>
</dbReference>
<dbReference type="Gene3D" id="1.25.40.10">
    <property type="entry name" value="Tetratricopeptide repeat domain"/>
    <property type="match status" value="1"/>
</dbReference>
<organism evidence="2 3">
    <name type="scientific">candidate division KSB3 bacterium</name>
    <dbReference type="NCBI Taxonomy" id="2044937"/>
    <lineage>
        <taxon>Bacteria</taxon>
        <taxon>candidate division KSB3</taxon>
    </lineage>
</organism>
<proteinExistence type="predicted"/>
<accession>A0A2G6KDI1</accession>
<evidence type="ECO:0000256" key="1">
    <source>
        <dbReference type="PROSITE-ProRule" id="PRU00339"/>
    </source>
</evidence>
<dbReference type="AlphaFoldDB" id="A0A2G6KDI1"/>